<dbReference type="PANTHER" id="PTHR35340">
    <property type="entry name" value="PQQ ENZYME REPEAT PROTEIN-RELATED"/>
    <property type="match status" value="1"/>
</dbReference>
<keyword evidence="4" id="KW-1185">Reference proteome</keyword>
<evidence type="ECO:0000256" key="2">
    <source>
        <dbReference type="SAM" id="SignalP"/>
    </source>
</evidence>
<dbReference type="Proteomes" id="UP000775872">
    <property type="component" value="Unassembled WGS sequence"/>
</dbReference>
<feature type="signal peptide" evidence="2">
    <location>
        <begin position="1"/>
        <end position="20"/>
    </location>
</feature>
<dbReference type="Pfam" id="PF14269">
    <property type="entry name" value="Arylsulfotran_2"/>
    <property type="match status" value="1"/>
</dbReference>
<evidence type="ECO:0000313" key="4">
    <source>
        <dbReference type="Proteomes" id="UP000775872"/>
    </source>
</evidence>
<proteinExistence type="predicted"/>
<name>A0A9P0EII6_9HYPO</name>
<keyword evidence="1" id="KW-1133">Transmembrane helix</keyword>
<protein>
    <recommendedName>
        <fullName evidence="5">ASST-domain-containing protein</fullName>
    </recommendedName>
</protein>
<evidence type="ECO:0000256" key="1">
    <source>
        <dbReference type="SAM" id="Phobius"/>
    </source>
</evidence>
<dbReference type="SUPFAM" id="SSF50998">
    <property type="entry name" value="Quinoprotein alcohol dehydrogenase-like"/>
    <property type="match status" value="1"/>
</dbReference>
<gene>
    <name evidence="3" type="ORF">CSOL1703_00002439</name>
</gene>
<keyword evidence="1" id="KW-0472">Membrane</keyword>
<feature type="transmembrane region" description="Helical" evidence="1">
    <location>
        <begin position="531"/>
        <end position="551"/>
    </location>
</feature>
<dbReference type="OrthoDB" id="5427350at2759"/>
<dbReference type="AlphaFoldDB" id="A0A9P0EII6"/>
<keyword evidence="1" id="KW-0812">Transmembrane</keyword>
<dbReference type="PANTHER" id="PTHR35340:SF5">
    <property type="entry name" value="ASST-DOMAIN-CONTAINING PROTEIN"/>
    <property type="match status" value="1"/>
</dbReference>
<organism evidence="3 4">
    <name type="scientific">Clonostachys solani</name>
    <dbReference type="NCBI Taxonomy" id="160281"/>
    <lineage>
        <taxon>Eukaryota</taxon>
        <taxon>Fungi</taxon>
        <taxon>Dikarya</taxon>
        <taxon>Ascomycota</taxon>
        <taxon>Pezizomycotina</taxon>
        <taxon>Sordariomycetes</taxon>
        <taxon>Hypocreomycetidae</taxon>
        <taxon>Hypocreales</taxon>
        <taxon>Bionectriaceae</taxon>
        <taxon>Clonostachys</taxon>
    </lineage>
</organism>
<comment type="caution">
    <text evidence="3">The sequence shown here is derived from an EMBL/GenBank/DDBJ whole genome shotgun (WGS) entry which is preliminary data.</text>
</comment>
<sequence>MRRPLVFVLVIQAFQGLGLTADFDLLSSQHLYDWGFYGFYPQQTYKSFDLTAPLLNFLQWDEKCNDGYYMITPKGRLVDSPGPVIFDYKGNLVWTTDEFGQVADLQVQTYNNTQYLTFWKSIEGIYAGFGRGEYLMLDENYQVFRTFRPVGDDLMGDLHEFKVTNEGTVLMTVYAPKKADLSSIGGPEEGWIIDSMFQEVDIETGDLLFHWHASEHVEIDETIRYFAGADDGESPHSGFDFFHINSLDKDEKGNYLVSGRHTKTIHLISREDGNIIWTLGGKKNMFEDLSDGLATDFHYQHHIRMHENNTISLFDNARAERRGPKSPHDYSRGLVIRLDDINLTATLVQQFWDPQHPKQPDSQGSAQLLEETGGMLVDYGMYPAFTEFGPDGDVLCDVRIAPWVLYRVGAVVSYRGFKGHWVGKPTSHINVHLKPSDGVLYVSWNGDTEVRQWVLQGADWEDVSTERWMNIAARTKDGFETGFDIEEDMPEYVRVAGVGEDGRILKYSSVIKREYGNARSPDQLLTILKTILTVVKVHILIFVALVLLRYAGLFRAFRDR</sequence>
<feature type="chain" id="PRO_5040174211" description="ASST-domain-containing protein" evidence="2">
    <location>
        <begin position="21"/>
        <end position="560"/>
    </location>
</feature>
<dbReference type="InterPro" id="IPR011047">
    <property type="entry name" value="Quinoprotein_ADH-like_sf"/>
</dbReference>
<dbReference type="InterPro" id="IPR039535">
    <property type="entry name" value="ASST-like"/>
</dbReference>
<dbReference type="EMBL" id="CABFOC020000035">
    <property type="protein sequence ID" value="CAH0050467.1"/>
    <property type="molecule type" value="Genomic_DNA"/>
</dbReference>
<evidence type="ECO:0008006" key="5">
    <source>
        <dbReference type="Google" id="ProtNLM"/>
    </source>
</evidence>
<dbReference type="InterPro" id="IPR053143">
    <property type="entry name" value="Arylsulfate_ST"/>
</dbReference>
<reference evidence="3" key="1">
    <citation type="submission" date="2021-10" db="EMBL/GenBank/DDBJ databases">
        <authorList>
            <person name="Piombo E."/>
        </authorList>
    </citation>
    <scope>NUCLEOTIDE SEQUENCE</scope>
</reference>
<evidence type="ECO:0000313" key="3">
    <source>
        <dbReference type="EMBL" id="CAH0050467.1"/>
    </source>
</evidence>
<keyword evidence="2" id="KW-0732">Signal</keyword>
<accession>A0A9P0EII6</accession>